<feature type="transmembrane region" description="Helical" evidence="6">
    <location>
        <begin position="49"/>
        <end position="68"/>
    </location>
</feature>
<organism evidence="7">
    <name type="scientific">Aspergillus felis</name>
    <dbReference type="NCBI Taxonomy" id="1287682"/>
    <lineage>
        <taxon>Eukaryota</taxon>
        <taxon>Fungi</taxon>
        <taxon>Dikarya</taxon>
        <taxon>Ascomycota</taxon>
        <taxon>Pezizomycotina</taxon>
        <taxon>Eurotiomycetes</taxon>
        <taxon>Eurotiomycetidae</taxon>
        <taxon>Eurotiales</taxon>
        <taxon>Aspergillaceae</taxon>
        <taxon>Aspergillus</taxon>
        <taxon>Aspergillus subgen. Fumigati</taxon>
    </lineage>
</organism>
<dbReference type="PANTHER" id="PTHR42038:SF3">
    <property type="entry name" value="INTEGRAL MEMBRANE PROTEIN (AFU_ORTHOLOGUE AFUA_5G14600)"/>
    <property type="match status" value="1"/>
</dbReference>
<feature type="transmembrane region" description="Helical" evidence="6">
    <location>
        <begin position="205"/>
        <end position="228"/>
    </location>
</feature>
<dbReference type="PANTHER" id="PTHR42038">
    <property type="match status" value="1"/>
</dbReference>
<dbReference type="Pfam" id="PF25129">
    <property type="entry name" value="Pyr4-TMTC"/>
    <property type="match status" value="1"/>
</dbReference>
<evidence type="ECO:0000256" key="2">
    <source>
        <dbReference type="ARBA" id="ARBA00006757"/>
    </source>
</evidence>
<protein>
    <submittedName>
        <fullName evidence="7">Terpene cyclase Sre3</fullName>
    </submittedName>
</protein>
<evidence type="ECO:0000256" key="4">
    <source>
        <dbReference type="ARBA" id="ARBA00022989"/>
    </source>
</evidence>
<feature type="transmembrane region" description="Helical" evidence="6">
    <location>
        <begin position="107"/>
        <end position="127"/>
    </location>
</feature>
<accession>A0A3S5X8J9</accession>
<feature type="transmembrane region" description="Helical" evidence="6">
    <location>
        <begin position="74"/>
        <end position="95"/>
    </location>
</feature>
<reference evidence="7" key="1">
    <citation type="journal article" date="2018" name="Org. Chem. Front.">
        <title>Genome Mining for Fungal Polyketide-Diterpenoid Hybrids: Discovery of Key Terpene Cyclases and Multifunctional P450s for Structural Diversification.</title>
        <authorList>
            <person name="Wang W.-G."/>
            <person name="Du L.-Q."/>
            <person name="Sheng S.-L."/>
            <person name="Li A."/>
            <person name="Li Y.-P."/>
            <person name="Cheng G.-G."/>
            <person name="Li G.-P."/>
            <person name="Sun G."/>
            <person name="Hu Q."/>
            <person name="Matsuda Y."/>
        </authorList>
    </citation>
    <scope>NUCLEOTIDE SEQUENCE</scope>
    <source>
        <strain evidence="7">0260</strain>
    </source>
</reference>
<evidence type="ECO:0000256" key="1">
    <source>
        <dbReference type="ARBA" id="ARBA00004141"/>
    </source>
</evidence>
<comment type="subcellular location">
    <subcellularLocation>
        <location evidence="1">Membrane</location>
        <topology evidence="1">Multi-pass membrane protein</topology>
    </subcellularLocation>
</comment>
<keyword evidence="3 6" id="KW-0812">Transmembrane</keyword>
<proteinExistence type="inferred from homology"/>
<gene>
    <name evidence="7" type="primary">sre3</name>
</gene>
<dbReference type="InterPro" id="IPR039020">
    <property type="entry name" value="PaxB-like"/>
</dbReference>
<dbReference type="AlphaFoldDB" id="A0A3S5X8J9"/>
<evidence type="ECO:0000256" key="3">
    <source>
        <dbReference type="ARBA" id="ARBA00022692"/>
    </source>
</evidence>
<sequence>MDAFDLSSAPAEFRAIKPICDMLVIFTGATWVINYIVTVRQIFRDRVCVMPLVCLCCNVAWEITVVLIHRPPYFLLDVFFAMWLSVNMVIVYGSIKVSMEKQLPSPLMHKHLPLIIALTILGFILGYHALAKMLGPTKAVWWGGMLSQVVMSADCLGQILHRGSTHGASWAMWTSRVLGSYSAIAGVWVKSWFWPQQWDWFDNALTRWITGISLIMDIMYGCIFWFIWQTEKGAKVQKA</sequence>
<name>A0A3S5X8J9_9EURO</name>
<dbReference type="GO" id="GO:0016829">
    <property type="term" value="F:lyase activity"/>
    <property type="evidence" value="ECO:0007669"/>
    <property type="project" value="InterPro"/>
</dbReference>
<dbReference type="GO" id="GO:0016020">
    <property type="term" value="C:membrane"/>
    <property type="evidence" value="ECO:0007669"/>
    <property type="project" value="UniProtKB-SubCell"/>
</dbReference>
<dbReference type="EMBL" id="LC428283">
    <property type="protein sequence ID" value="BBG67005.1"/>
    <property type="molecule type" value="Genomic_DNA"/>
</dbReference>
<keyword evidence="4 6" id="KW-1133">Transmembrane helix</keyword>
<feature type="transmembrane region" description="Helical" evidence="6">
    <location>
        <begin position="15"/>
        <end position="37"/>
    </location>
</feature>
<evidence type="ECO:0000313" key="7">
    <source>
        <dbReference type="EMBL" id="BBG67005.1"/>
    </source>
</evidence>
<keyword evidence="5 6" id="KW-0472">Membrane</keyword>
<evidence type="ECO:0000256" key="5">
    <source>
        <dbReference type="ARBA" id="ARBA00023136"/>
    </source>
</evidence>
<evidence type="ECO:0000256" key="6">
    <source>
        <dbReference type="SAM" id="Phobius"/>
    </source>
</evidence>
<comment type="similarity">
    <text evidence="2">Belongs to the paxB family.</text>
</comment>